<keyword evidence="2 6" id="KW-0863">Zinc-finger</keyword>
<dbReference type="InterPro" id="IPR051639">
    <property type="entry name" value="BCD1"/>
</dbReference>
<evidence type="ECO:0000256" key="2">
    <source>
        <dbReference type="ARBA" id="ARBA00022771"/>
    </source>
</evidence>
<dbReference type="GO" id="GO:0000492">
    <property type="term" value="P:box C/D snoRNP assembly"/>
    <property type="evidence" value="ECO:0007669"/>
    <property type="project" value="TreeGrafter"/>
</dbReference>
<feature type="region of interest" description="Disordered" evidence="7">
    <location>
        <begin position="322"/>
        <end position="398"/>
    </location>
</feature>
<protein>
    <recommendedName>
        <fullName evidence="8">HIT-type domain-containing protein</fullName>
    </recommendedName>
</protein>
<keyword evidence="10" id="KW-1185">Reference proteome</keyword>
<dbReference type="GO" id="GO:0008270">
    <property type="term" value="F:zinc ion binding"/>
    <property type="evidence" value="ECO:0007669"/>
    <property type="project" value="UniProtKB-UniRule"/>
</dbReference>
<dbReference type="EMBL" id="JAUCMV010000003">
    <property type="protein sequence ID" value="KAK0411303.1"/>
    <property type="molecule type" value="Genomic_DNA"/>
</dbReference>
<dbReference type="GO" id="GO:0000463">
    <property type="term" value="P:maturation of LSU-rRNA from tricistronic rRNA transcript (SSU-rRNA, 5.8S rRNA, LSU-rRNA)"/>
    <property type="evidence" value="ECO:0007669"/>
    <property type="project" value="TreeGrafter"/>
</dbReference>
<feature type="compositionally biased region" description="Basic and acidic residues" evidence="7">
    <location>
        <begin position="324"/>
        <end position="336"/>
    </location>
</feature>
<dbReference type="PROSITE" id="PS51083">
    <property type="entry name" value="ZF_HIT"/>
    <property type="match status" value="1"/>
</dbReference>
<comment type="caution">
    <text evidence="9">The sequence shown here is derived from an EMBL/GenBank/DDBJ whole genome shotgun (WGS) entry which is preliminary data.</text>
</comment>
<evidence type="ECO:0000256" key="4">
    <source>
        <dbReference type="ARBA" id="ARBA00049598"/>
    </source>
</evidence>
<dbReference type="InterPro" id="IPR057721">
    <property type="entry name" value="BCD1_alpha/beta"/>
</dbReference>
<evidence type="ECO:0000256" key="5">
    <source>
        <dbReference type="ARBA" id="ARBA00049654"/>
    </source>
</evidence>
<dbReference type="GO" id="GO:0070761">
    <property type="term" value="C:pre-snoRNP complex"/>
    <property type="evidence" value="ECO:0007669"/>
    <property type="project" value="TreeGrafter"/>
</dbReference>
<comment type="function">
    <text evidence="4">Required for box C/D snoRNAs accumulation involved in snoRNA processing, snoRNA transport to the nucleolus and ribosome biogenesis.</text>
</comment>
<accession>A0AA39LVN7</accession>
<evidence type="ECO:0000256" key="7">
    <source>
        <dbReference type="SAM" id="MobiDB-lite"/>
    </source>
</evidence>
<proteinExistence type="inferred from homology"/>
<dbReference type="GO" id="GO:0005634">
    <property type="term" value="C:nucleus"/>
    <property type="evidence" value="ECO:0007669"/>
    <property type="project" value="TreeGrafter"/>
</dbReference>
<comment type="similarity">
    <text evidence="5">Belongs to the BCD1 family.</text>
</comment>
<sequence length="415" mass="46866">MDEEQVMLGTGAAGLGTSLCEQCEQQKFIYRCPKCAMKTCSLSCSKQHKMDKNCDGTRQPYDEVKKFSEYDDAASIRDQKFFSDIRSTLGSEQLSQRGNGHSVVKEEVEGISQENTEASGLPENSEEQSLSSVDRYLLSACHRRHVWLKFGKDHVADGSRHEQFSDTVMWTVDMKFLKEDEPVEADSVDKAEVQEGEFFVNDSTPTEVRKPVTEYVYTVHGIPDSLTVSTLLRQFVKPKKVGPVVSRSDLDEQKMTPFFDAAMENVVMYMKVPAETMERYYCIDTSKSILDNLRNRIVIDHPVFIVTLGRECHGFTTLSEQEAQELRDSQRSEYQKQRASSGRGGRGRGGRGGNRGGFRGGFRGGKRPQMVNADDGDRRGGKFPRRGRGQTRYDFDPLDMSNAAMRRCGAFKHEN</sequence>
<dbReference type="AlphaFoldDB" id="A0AA39LVN7"/>
<keyword evidence="3" id="KW-0862">Zinc</keyword>
<evidence type="ECO:0000256" key="6">
    <source>
        <dbReference type="PROSITE-ProRule" id="PRU00453"/>
    </source>
</evidence>
<dbReference type="Pfam" id="PF25790">
    <property type="entry name" value="BCD1"/>
    <property type="match status" value="1"/>
</dbReference>
<dbReference type="InterPro" id="IPR007529">
    <property type="entry name" value="Znf_HIT"/>
</dbReference>
<evidence type="ECO:0000313" key="9">
    <source>
        <dbReference type="EMBL" id="KAK0411303.1"/>
    </source>
</evidence>
<dbReference type="Proteomes" id="UP001175271">
    <property type="component" value="Unassembled WGS sequence"/>
</dbReference>
<organism evidence="9 10">
    <name type="scientific">Steinernema hermaphroditum</name>
    <dbReference type="NCBI Taxonomy" id="289476"/>
    <lineage>
        <taxon>Eukaryota</taxon>
        <taxon>Metazoa</taxon>
        <taxon>Ecdysozoa</taxon>
        <taxon>Nematoda</taxon>
        <taxon>Chromadorea</taxon>
        <taxon>Rhabditida</taxon>
        <taxon>Tylenchina</taxon>
        <taxon>Panagrolaimomorpha</taxon>
        <taxon>Strongyloidoidea</taxon>
        <taxon>Steinernematidae</taxon>
        <taxon>Steinernema</taxon>
    </lineage>
</organism>
<dbReference type="Gene3D" id="3.30.60.190">
    <property type="match status" value="1"/>
</dbReference>
<reference evidence="9" key="1">
    <citation type="submission" date="2023-06" db="EMBL/GenBank/DDBJ databases">
        <title>Genomic analysis of the entomopathogenic nematode Steinernema hermaphroditum.</title>
        <authorList>
            <person name="Schwarz E.M."/>
            <person name="Heppert J.K."/>
            <person name="Baniya A."/>
            <person name="Schwartz H.T."/>
            <person name="Tan C.-H."/>
            <person name="Antoshechkin I."/>
            <person name="Sternberg P.W."/>
            <person name="Goodrich-Blair H."/>
            <person name="Dillman A.R."/>
        </authorList>
    </citation>
    <scope>NUCLEOTIDE SEQUENCE</scope>
    <source>
        <strain evidence="9">PS9179</strain>
        <tissue evidence="9">Whole animal</tissue>
    </source>
</reference>
<evidence type="ECO:0000313" key="10">
    <source>
        <dbReference type="Proteomes" id="UP001175271"/>
    </source>
</evidence>
<evidence type="ECO:0000259" key="8">
    <source>
        <dbReference type="PROSITE" id="PS51083"/>
    </source>
</evidence>
<feature type="compositionally biased region" description="Gly residues" evidence="7">
    <location>
        <begin position="350"/>
        <end position="363"/>
    </location>
</feature>
<gene>
    <name evidence="9" type="ORF">QR680_005592</name>
</gene>
<dbReference type="GO" id="GO:0048254">
    <property type="term" value="P:snoRNA localization"/>
    <property type="evidence" value="ECO:0007669"/>
    <property type="project" value="TreeGrafter"/>
</dbReference>
<dbReference type="Pfam" id="PF04438">
    <property type="entry name" value="zf-HIT"/>
    <property type="match status" value="1"/>
</dbReference>
<dbReference type="SUPFAM" id="SSF144232">
    <property type="entry name" value="HIT/MYND zinc finger-like"/>
    <property type="match status" value="1"/>
</dbReference>
<dbReference type="CDD" id="cd23023">
    <property type="entry name" value="zf-HIT_BCD1"/>
    <property type="match status" value="1"/>
</dbReference>
<dbReference type="PANTHER" id="PTHR13483:SF11">
    <property type="entry name" value="ZINC FINGER HIT DOMAIN-CONTAINING PROTEIN 3"/>
    <property type="match status" value="1"/>
</dbReference>
<feature type="domain" description="HIT-type" evidence="8">
    <location>
        <begin position="20"/>
        <end position="54"/>
    </location>
</feature>
<evidence type="ECO:0000256" key="3">
    <source>
        <dbReference type="ARBA" id="ARBA00022833"/>
    </source>
</evidence>
<name>A0AA39LVN7_9BILA</name>
<dbReference type="PANTHER" id="PTHR13483">
    <property type="entry name" value="BOX C_D SNORNA PROTEIN 1-RELATED"/>
    <property type="match status" value="1"/>
</dbReference>
<keyword evidence="1" id="KW-0479">Metal-binding</keyword>
<evidence type="ECO:0000256" key="1">
    <source>
        <dbReference type="ARBA" id="ARBA00022723"/>
    </source>
</evidence>